<sequence length="285" mass="32915">MNKIYKYLLAIAALAAAGFGIYEYTAPDKYQYWKELIAKDPKPDGVSEQEYREKLRAGYCWRDRKFYTPEELHRKAMVSFAGRLLGETEAYKANMTTNQGGRDYSTGADCVRHEKACSVWFVPQDYTNEQWDRMFLAEKDPMDGALLAKYPKKEIRQENDLRNYLEQYDNKGFTLILRGPSKNGADVYGSDCCTVLSKKEAEPIIKKDALITYLEGAAIFPGNDIPQNINIQNYGVGNFYFKFTGVDPGLHRWNVNKERTYQQYATEILFMNNCGDVLWQPFYAK</sequence>
<dbReference type="PATRIC" id="fig|1056807.3.peg.1112"/>
<accession>A0A0C1GQK9</accession>
<dbReference type="AlphaFoldDB" id="A0A0C1GQK9"/>
<dbReference type="Proteomes" id="UP000829504">
    <property type="component" value="Chromosome"/>
</dbReference>
<protein>
    <submittedName>
        <fullName evidence="1">Uncharacterized protein</fullName>
    </submittedName>
</protein>
<evidence type="ECO:0000313" key="3">
    <source>
        <dbReference type="Proteomes" id="UP000031390"/>
    </source>
</evidence>
<dbReference type="Proteomes" id="UP000031390">
    <property type="component" value="Unassembled WGS sequence"/>
</dbReference>
<dbReference type="RefSeq" id="WP_039407067.1">
    <property type="nucleotide sequence ID" value="NZ_CP094242.1"/>
</dbReference>
<dbReference type="EMBL" id="JUFZ01000043">
    <property type="protein sequence ID" value="KIC08640.1"/>
    <property type="molecule type" value="Genomic_DNA"/>
</dbReference>
<gene>
    <name evidence="1" type="ORF">MCC93_11520</name>
    <name evidence="2" type="ORF">MON37_11770</name>
</gene>
<evidence type="ECO:0000313" key="2">
    <source>
        <dbReference type="EMBL" id="UNV87295.1"/>
    </source>
</evidence>
<evidence type="ECO:0000313" key="4">
    <source>
        <dbReference type="Proteomes" id="UP000829504"/>
    </source>
</evidence>
<dbReference type="EMBL" id="CP094242">
    <property type="protein sequence ID" value="UNV87295.1"/>
    <property type="molecule type" value="Genomic_DNA"/>
</dbReference>
<keyword evidence="4" id="KW-1185">Reference proteome</keyword>
<proteinExistence type="predicted"/>
<name>A0A0C1GQK9_9NEIS</name>
<evidence type="ECO:0000313" key="1">
    <source>
        <dbReference type="EMBL" id="KIC08640.1"/>
    </source>
</evidence>
<reference evidence="2 4" key="2">
    <citation type="submission" date="2022-03" db="EMBL/GenBank/DDBJ databases">
        <title>Genome sequencing of Morococcus cerebrosus.</title>
        <authorList>
            <person name="Baek M.-G."/>
            <person name="Yi H."/>
        </authorList>
    </citation>
    <scope>NUCLEOTIDE SEQUENCE [LARGE SCALE GENOMIC DNA]</scope>
    <source>
        <strain evidence="2 4">CIP 81.93</strain>
    </source>
</reference>
<reference evidence="1 3" key="1">
    <citation type="submission" date="2014-12" db="EMBL/GenBank/DDBJ databases">
        <title>Genome sequence of Morococcus cerebrosus.</title>
        <authorList>
            <person name="Shin S.-K."/>
            <person name="Yi H."/>
        </authorList>
    </citation>
    <scope>NUCLEOTIDE SEQUENCE [LARGE SCALE GENOMIC DNA]</scope>
    <source>
        <strain evidence="1 3">CIP 81.93</strain>
    </source>
</reference>
<organism evidence="1 3">
    <name type="scientific">Morococcus cerebrosus</name>
    <dbReference type="NCBI Taxonomy" id="1056807"/>
    <lineage>
        <taxon>Bacteria</taxon>
        <taxon>Pseudomonadati</taxon>
        <taxon>Pseudomonadota</taxon>
        <taxon>Betaproteobacteria</taxon>
        <taxon>Neisseriales</taxon>
        <taxon>Neisseriaceae</taxon>
        <taxon>Morococcus</taxon>
    </lineage>
</organism>